<name>A0ABZ2KYT9_9BACT</name>
<evidence type="ECO:0000313" key="10">
    <source>
        <dbReference type="EMBL" id="WXB02474.1"/>
    </source>
</evidence>
<dbReference type="NCBIfam" id="TIGR01297">
    <property type="entry name" value="CDF"/>
    <property type="match status" value="1"/>
</dbReference>
<dbReference type="Pfam" id="PF01545">
    <property type="entry name" value="Cation_efflux"/>
    <property type="match status" value="1"/>
</dbReference>
<dbReference type="PANTHER" id="PTHR13414">
    <property type="entry name" value="HUEL-CATION TRANSPORTER"/>
    <property type="match status" value="1"/>
</dbReference>
<dbReference type="PROSITE" id="PS51257">
    <property type="entry name" value="PROKAR_LIPOPROTEIN"/>
    <property type="match status" value="1"/>
</dbReference>
<dbReference type="InterPro" id="IPR027470">
    <property type="entry name" value="Cation_efflux_CTD"/>
</dbReference>
<dbReference type="InterPro" id="IPR002524">
    <property type="entry name" value="Cation_efflux"/>
</dbReference>
<keyword evidence="5 7" id="KW-0472">Membrane</keyword>
<evidence type="ECO:0000313" key="11">
    <source>
        <dbReference type="Proteomes" id="UP001374803"/>
    </source>
</evidence>
<feature type="domain" description="Cation efflux protein transmembrane" evidence="8">
    <location>
        <begin position="10"/>
        <end position="232"/>
    </location>
</feature>
<feature type="transmembrane region" description="Helical" evidence="7">
    <location>
        <begin position="132"/>
        <end position="153"/>
    </location>
</feature>
<dbReference type="EMBL" id="CP089983">
    <property type="protein sequence ID" value="WXB02474.1"/>
    <property type="molecule type" value="Genomic_DNA"/>
</dbReference>
<dbReference type="PANTHER" id="PTHR13414:SF9">
    <property type="entry name" value="PROTON-COUPLED ZINC ANTIPORTER SLC30A9, MITOCHONDRIAL"/>
    <property type="match status" value="1"/>
</dbReference>
<dbReference type="Gene3D" id="3.30.70.1350">
    <property type="entry name" value="Cation efflux protein, cytoplasmic domain"/>
    <property type="match status" value="1"/>
</dbReference>
<evidence type="ECO:0000259" key="8">
    <source>
        <dbReference type="Pfam" id="PF01545"/>
    </source>
</evidence>
<dbReference type="SUPFAM" id="SSF161111">
    <property type="entry name" value="Cation efflux protein transmembrane domain-like"/>
    <property type="match status" value="1"/>
</dbReference>
<protein>
    <submittedName>
        <fullName evidence="10">Cation diffusion facilitator family transporter</fullName>
    </submittedName>
</protein>
<keyword evidence="3 7" id="KW-0812">Transmembrane</keyword>
<accession>A0ABZ2KYT9</accession>
<dbReference type="InterPro" id="IPR027469">
    <property type="entry name" value="Cation_efflux_TMD_sf"/>
</dbReference>
<keyword evidence="4 7" id="KW-1133">Transmembrane helix</keyword>
<sequence length="349" mass="37119">MSSGDSKKVVIAALAGNLAIAACKFGAALLSASTATLAEAVHSLADSGNQGLLLVGLALAAKPADERYPFGRSAEKYFWAFVVALMLFSVGGAFAIYEGVKHLMQIGHADHESAKEIAFHLGDWPVSFDASYLNYAVLGTSIVFEALSFRVAFREFKLMARGRPFLKLLLEAKDPTIPLVLAEDTAALIGLAIALMAVTLSHVTGQPWWDPVGSLVIGALLTAVAITLARVTHGLLIGTAATTEDRAQVLAIVRESPGVERVTQMLTMHLGPDVIILALKIAFRPDMRVQEIEDATNELERRLRAELPDMKKIFVEADSRGDGRGVQSLDAANGSQGASESKLAPATSK</sequence>
<evidence type="ECO:0000256" key="5">
    <source>
        <dbReference type="ARBA" id="ARBA00023136"/>
    </source>
</evidence>
<proteinExistence type="predicted"/>
<organism evidence="10 11">
    <name type="scientific">Pendulispora rubella</name>
    <dbReference type="NCBI Taxonomy" id="2741070"/>
    <lineage>
        <taxon>Bacteria</taxon>
        <taxon>Pseudomonadati</taxon>
        <taxon>Myxococcota</taxon>
        <taxon>Myxococcia</taxon>
        <taxon>Myxococcales</taxon>
        <taxon>Sorangiineae</taxon>
        <taxon>Pendulisporaceae</taxon>
        <taxon>Pendulispora</taxon>
    </lineage>
</organism>
<dbReference type="Gene3D" id="1.20.1510.10">
    <property type="entry name" value="Cation efflux protein transmembrane domain"/>
    <property type="match status" value="1"/>
</dbReference>
<evidence type="ECO:0000256" key="1">
    <source>
        <dbReference type="ARBA" id="ARBA00004141"/>
    </source>
</evidence>
<dbReference type="SUPFAM" id="SSF160240">
    <property type="entry name" value="Cation efflux protein cytoplasmic domain-like"/>
    <property type="match status" value="1"/>
</dbReference>
<evidence type="ECO:0000256" key="7">
    <source>
        <dbReference type="SAM" id="Phobius"/>
    </source>
</evidence>
<dbReference type="InterPro" id="IPR040177">
    <property type="entry name" value="SLC30A9"/>
</dbReference>
<comment type="subcellular location">
    <subcellularLocation>
        <location evidence="1">Membrane</location>
        <topology evidence="1">Multi-pass membrane protein</topology>
    </subcellularLocation>
</comment>
<evidence type="ECO:0000256" key="4">
    <source>
        <dbReference type="ARBA" id="ARBA00022989"/>
    </source>
</evidence>
<evidence type="ECO:0000259" key="9">
    <source>
        <dbReference type="Pfam" id="PF16916"/>
    </source>
</evidence>
<feature type="region of interest" description="Disordered" evidence="6">
    <location>
        <begin position="318"/>
        <end position="349"/>
    </location>
</feature>
<dbReference type="RefSeq" id="WP_394832103.1">
    <property type="nucleotide sequence ID" value="NZ_CP089929.1"/>
</dbReference>
<keyword evidence="11" id="KW-1185">Reference proteome</keyword>
<evidence type="ECO:0000256" key="6">
    <source>
        <dbReference type="SAM" id="MobiDB-lite"/>
    </source>
</evidence>
<dbReference type="InterPro" id="IPR058533">
    <property type="entry name" value="Cation_efflux_TM"/>
</dbReference>
<keyword evidence="2" id="KW-0813">Transport</keyword>
<dbReference type="InterPro" id="IPR036837">
    <property type="entry name" value="Cation_efflux_CTD_sf"/>
</dbReference>
<evidence type="ECO:0000256" key="3">
    <source>
        <dbReference type="ARBA" id="ARBA00022692"/>
    </source>
</evidence>
<reference evidence="10" key="1">
    <citation type="submission" date="2021-12" db="EMBL/GenBank/DDBJ databases">
        <title>Discovery of the Pendulisporaceae a myxobacterial family with distinct sporulation behavior and unique specialized metabolism.</title>
        <authorList>
            <person name="Garcia R."/>
            <person name="Popoff A."/>
            <person name="Bader C.D."/>
            <person name="Loehr J."/>
            <person name="Walesch S."/>
            <person name="Walt C."/>
            <person name="Boldt J."/>
            <person name="Bunk B."/>
            <person name="Haeckl F.J.F.P.J."/>
            <person name="Gunesch A.P."/>
            <person name="Birkelbach J."/>
            <person name="Nuebel U."/>
            <person name="Pietschmann T."/>
            <person name="Bach T."/>
            <person name="Mueller R."/>
        </authorList>
    </citation>
    <scope>NUCLEOTIDE SEQUENCE</scope>
    <source>
        <strain evidence="10">MSr11367</strain>
    </source>
</reference>
<feature type="transmembrane region" description="Helical" evidence="7">
    <location>
        <begin position="212"/>
        <end position="231"/>
    </location>
</feature>
<dbReference type="Pfam" id="PF16916">
    <property type="entry name" value="ZT_dimer"/>
    <property type="match status" value="1"/>
</dbReference>
<dbReference type="Proteomes" id="UP001374803">
    <property type="component" value="Chromosome"/>
</dbReference>
<gene>
    <name evidence="10" type="ORF">LVJ94_36850</name>
</gene>
<feature type="domain" description="Cation efflux protein cytoplasmic" evidence="9">
    <location>
        <begin position="243"/>
        <end position="317"/>
    </location>
</feature>
<feature type="transmembrane region" description="Helical" evidence="7">
    <location>
        <begin position="77"/>
        <end position="97"/>
    </location>
</feature>
<feature type="transmembrane region" description="Helical" evidence="7">
    <location>
        <begin position="177"/>
        <end position="200"/>
    </location>
</feature>
<evidence type="ECO:0000256" key="2">
    <source>
        <dbReference type="ARBA" id="ARBA00022448"/>
    </source>
</evidence>